<keyword evidence="1" id="KW-0732">Signal</keyword>
<accession>A0A0E9PCL7</accession>
<dbReference type="AlphaFoldDB" id="A0A0E9PCL7"/>
<feature type="chain" id="PRO_5002430876" evidence="1">
    <location>
        <begin position="20"/>
        <end position="38"/>
    </location>
</feature>
<feature type="signal peptide" evidence="1">
    <location>
        <begin position="1"/>
        <end position="19"/>
    </location>
</feature>
<evidence type="ECO:0000256" key="1">
    <source>
        <dbReference type="SAM" id="SignalP"/>
    </source>
</evidence>
<organism evidence="2">
    <name type="scientific">Anguilla anguilla</name>
    <name type="common">European freshwater eel</name>
    <name type="synonym">Muraena anguilla</name>
    <dbReference type="NCBI Taxonomy" id="7936"/>
    <lineage>
        <taxon>Eukaryota</taxon>
        <taxon>Metazoa</taxon>
        <taxon>Chordata</taxon>
        <taxon>Craniata</taxon>
        <taxon>Vertebrata</taxon>
        <taxon>Euteleostomi</taxon>
        <taxon>Actinopterygii</taxon>
        <taxon>Neopterygii</taxon>
        <taxon>Teleostei</taxon>
        <taxon>Anguilliformes</taxon>
        <taxon>Anguillidae</taxon>
        <taxon>Anguilla</taxon>
    </lineage>
</organism>
<proteinExistence type="predicted"/>
<protein>
    <submittedName>
        <fullName evidence="2">Uncharacterized protein</fullName>
    </submittedName>
</protein>
<sequence>MASWLIGVGLLMSCPWCDLVHKYMSQNALNQYCIVHNK</sequence>
<evidence type="ECO:0000313" key="2">
    <source>
        <dbReference type="EMBL" id="JAH01780.1"/>
    </source>
</evidence>
<name>A0A0E9PCL7_ANGAN</name>
<reference evidence="2" key="1">
    <citation type="submission" date="2014-11" db="EMBL/GenBank/DDBJ databases">
        <authorList>
            <person name="Amaro Gonzalez C."/>
        </authorList>
    </citation>
    <scope>NUCLEOTIDE SEQUENCE</scope>
</reference>
<dbReference type="EMBL" id="GBXM01106797">
    <property type="protein sequence ID" value="JAH01780.1"/>
    <property type="molecule type" value="Transcribed_RNA"/>
</dbReference>
<reference evidence="2" key="2">
    <citation type="journal article" date="2015" name="Fish Shellfish Immunol.">
        <title>Early steps in the European eel (Anguilla anguilla)-Vibrio vulnificus interaction in the gills: Role of the RtxA13 toxin.</title>
        <authorList>
            <person name="Callol A."/>
            <person name="Pajuelo D."/>
            <person name="Ebbesson L."/>
            <person name="Teles M."/>
            <person name="MacKenzie S."/>
            <person name="Amaro C."/>
        </authorList>
    </citation>
    <scope>NUCLEOTIDE SEQUENCE</scope>
</reference>